<keyword evidence="3" id="KW-0472">Membrane</keyword>
<protein>
    <submittedName>
        <fullName evidence="7">Extracellular solute-binding protein</fullName>
    </submittedName>
</protein>
<evidence type="ECO:0000256" key="2">
    <source>
        <dbReference type="ARBA" id="ARBA00022729"/>
    </source>
</evidence>
<dbReference type="PROSITE" id="PS51257">
    <property type="entry name" value="PROKAR_LIPOPROTEIN"/>
    <property type="match status" value="1"/>
</dbReference>
<comment type="caution">
    <text evidence="7">The sequence shown here is derived from an EMBL/GenBank/DDBJ whole genome shotgun (WGS) entry which is preliminary data.</text>
</comment>
<evidence type="ECO:0000313" key="7">
    <source>
        <dbReference type="EMBL" id="MFB9573638.1"/>
    </source>
</evidence>
<feature type="chain" id="PRO_5045808538" evidence="6">
    <location>
        <begin position="28"/>
        <end position="422"/>
    </location>
</feature>
<dbReference type="PANTHER" id="PTHR43649">
    <property type="entry name" value="ARABINOSE-BINDING PROTEIN-RELATED"/>
    <property type="match status" value="1"/>
</dbReference>
<keyword evidence="8" id="KW-1185">Reference proteome</keyword>
<proteinExistence type="predicted"/>
<sequence>MNSHRQQRTTKLAALAATGLLALTACGSGGDSSGSDDGPVSLRMTVWSGAPEHLKLLNGIADAYRKSHPEVKSIKFDVLPVENYTETLTTQMAGGKAPDLAWIFENSSLDFVSSGALKEVKDDPDVLPGAKKIWQQDGKLYAYPFSTSPFGVFVNLDMLKKAGRPSPAELIKQGKWNWDEVTRAGAAVHAKTGKTGMVIRDFDYKAWDNLATYWDGWGAEAWSADGKTCGFDKPEMVEAMTSLHKAIFDDEAMLAPGTAADFFAGEAAMTVTQMSRASLLTDKFKWDFVPLPEGPKGKYAVIGQAGIAVLAKSAHAAAAADFQAFMTNKQNSAKLGAYFPQARTSQLNAATLAKSNAKLSEEQLSSVVIDGIKNGKVKPVHNGQAEIYSAVRSGLDALWKPQADVQKVLTGVCSSIKPQLEQ</sequence>
<dbReference type="Pfam" id="PF01547">
    <property type="entry name" value="SBP_bac_1"/>
    <property type="match status" value="1"/>
</dbReference>
<dbReference type="PANTHER" id="PTHR43649:SF33">
    <property type="entry name" value="POLYGALACTURONAN_RHAMNOGALACTURONAN-BINDING PROTEIN YTCQ"/>
    <property type="match status" value="1"/>
</dbReference>
<dbReference type="Proteomes" id="UP001589710">
    <property type="component" value="Unassembled WGS sequence"/>
</dbReference>
<evidence type="ECO:0000313" key="8">
    <source>
        <dbReference type="Proteomes" id="UP001589710"/>
    </source>
</evidence>
<keyword evidence="4" id="KW-0564">Palmitate</keyword>
<dbReference type="EMBL" id="JBHMCG010000063">
    <property type="protein sequence ID" value="MFB9573638.1"/>
    <property type="molecule type" value="Genomic_DNA"/>
</dbReference>
<evidence type="ECO:0000256" key="4">
    <source>
        <dbReference type="ARBA" id="ARBA00023139"/>
    </source>
</evidence>
<gene>
    <name evidence="7" type="ORF">ACFFTL_15245</name>
</gene>
<dbReference type="Gene3D" id="3.40.190.10">
    <property type="entry name" value="Periplasmic binding protein-like II"/>
    <property type="match status" value="1"/>
</dbReference>
<keyword evidence="1" id="KW-1003">Cell membrane</keyword>
<keyword evidence="2 6" id="KW-0732">Signal</keyword>
<dbReference type="SUPFAM" id="SSF53850">
    <property type="entry name" value="Periplasmic binding protein-like II"/>
    <property type="match status" value="1"/>
</dbReference>
<dbReference type="InterPro" id="IPR006059">
    <property type="entry name" value="SBP"/>
</dbReference>
<dbReference type="InterPro" id="IPR050490">
    <property type="entry name" value="Bact_solute-bd_prot1"/>
</dbReference>
<organism evidence="7 8">
    <name type="scientific">Streptomyces yanii</name>
    <dbReference type="NCBI Taxonomy" id="78510"/>
    <lineage>
        <taxon>Bacteria</taxon>
        <taxon>Bacillati</taxon>
        <taxon>Actinomycetota</taxon>
        <taxon>Actinomycetes</taxon>
        <taxon>Kitasatosporales</taxon>
        <taxon>Streptomycetaceae</taxon>
        <taxon>Streptomyces</taxon>
    </lineage>
</organism>
<feature type="signal peptide" evidence="6">
    <location>
        <begin position="1"/>
        <end position="27"/>
    </location>
</feature>
<evidence type="ECO:0000256" key="5">
    <source>
        <dbReference type="ARBA" id="ARBA00023288"/>
    </source>
</evidence>
<evidence type="ECO:0000256" key="3">
    <source>
        <dbReference type="ARBA" id="ARBA00023136"/>
    </source>
</evidence>
<accession>A0ABV5R710</accession>
<evidence type="ECO:0000256" key="6">
    <source>
        <dbReference type="SAM" id="SignalP"/>
    </source>
</evidence>
<keyword evidence="5" id="KW-0449">Lipoprotein</keyword>
<name>A0ABV5R710_9ACTN</name>
<dbReference type="RefSeq" id="WP_345516672.1">
    <property type="nucleotide sequence ID" value="NZ_BAAAXD010000039.1"/>
</dbReference>
<reference evidence="7 8" key="1">
    <citation type="submission" date="2024-09" db="EMBL/GenBank/DDBJ databases">
        <authorList>
            <person name="Sun Q."/>
            <person name="Mori K."/>
        </authorList>
    </citation>
    <scope>NUCLEOTIDE SEQUENCE [LARGE SCALE GENOMIC DNA]</scope>
    <source>
        <strain evidence="7 8">JCM 3331</strain>
    </source>
</reference>
<evidence type="ECO:0000256" key="1">
    <source>
        <dbReference type="ARBA" id="ARBA00022475"/>
    </source>
</evidence>